<evidence type="ECO:0000313" key="2">
    <source>
        <dbReference type="Proteomes" id="UP000887566"/>
    </source>
</evidence>
<proteinExistence type="predicted"/>
<protein>
    <submittedName>
        <fullName evidence="3">Uncharacterized protein</fullName>
    </submittedName>
</protein>
<dbReference type="Gene3D" id="3.40.50.720">
    <property type="entry name" value="NAD(P)-binding Rossmann-like Domain"/>
    <property type="match status" value="1"/>
</dbReference>
<keyword evidence="1" id="KW-0560">Oxidoreductase</keyword>
<name>A0A914XM64_9BILA</name>
<dbReference type="GO" id="GO:0016491">
    <property type="term" value="F:oxidoreductase activity"/>
    <property type="evidence" value="ECO:0007669"/>
    <property type="project" value="UniProtKB-KW"/>
</dbReference>
<keyword evidence="2" id="KW-1185">Reference proteome</keyword>
<dbReference type="AlphaFoldDB" id="A0A914XM64"/>
<reference evidence="3" key="1">
    <citation type="submission" date="2022-11" db="UniProtKB">
        <authorList>
            <consortium name="WormBaseParasite"/>
        </authorList>
    </citation>
    <scope>IDENTIFICATION</scope>
</reference>
<dbReference type="InterPro" id="IPR020904">
    <property type="entry name" value="Sc_DH/Rdtase_CS"/>
</dbReference>
<accession>A0A914XM64</accession>
<dbReference type="PANTHER" id="PTHR44115:SF4">
    <property type="entry name" value="OXIDOREDUCTASE"/>
    <property type="match status" value="1"/>
</dbReference>
<dbReference type="PRINTS" id="PR00080">
    <property type="entry name" value="SDRFAMILY"/>
</dbReference>
<dbReference type="PROSITE" id="PS00061">
    <property type="entry name" value="ADH_SHORT"/>
    <property type="match status" value="1"/>
</dbReference>
<dbReference type="FunFam" id="3.40.50.720:FF:000084">
    <property type="entry name" value="Short-chain dehydrogenase reductase"/>
    <property type="match status" value="1"/>
</dbReference>
<organism evidence="2 3">
    <name type="scientific">Plectus sambesii</name>
    <dbReference type="NCBI Taxonomy" id="2011161"/>
    <lineage>
        <taxon>Eukaryota</taxon>
        <taxon>Metazoa</taxon>
        <taxon>Ecdysozoa</taxon>
        <taxon>Nematoda</taxon>
        <taxon>Chromadorea</taxon>
        <taxon>Plectida</taxon>
        <taxon>Plectina</taxon>
        <taxon>Plectoidea</taxon>
        <taxon>Plectidae</taxon>
        <taxon>Plectus</taxon>
    </lineage>
</organism>
<dbReference type="SUPFAM" id="SSF51735">
    <property type="entry name" value="NAD(P)-binding Rossmann-fold domains"/>
    <property type="match status" value="1"/>
</dbReference>
<dbReference type="InterPro" id="IPR002347">
    <property type="entry name" value="SDR_fam"/>
</dbReference>
<dbReference type="WBParaSite" id="PSAMB.scaffold949size38250.g9842.t1">
    <property type="protein sequence ID" value="PSAMB.scaffold949size38250.g9842.t1"/>
    <property type="gene ID" value="PSAMB.scaffold949size38250.g9842"/>
</dbReference>
<dbReference type="Proteomes" id="UP000887566">
    <property type="component" value="Unplaced"/>
</dbReference>
<dbReference type="Pfam" id="PF13561">
    <property type="entry name" value="adh_short_C2"/>
    <property type="match status" value="1"/>
</dbReference>
<sequence length="265" mass="28368">MGKFDGKVIIVTGSSSGIGRGAAVLLAEQGATLTITGRNAEQLEETKKLLLKAGSTEDKILSVIADVTIEDDTKRIIAETVNKFGKLDVLVNNAGGAVACDIGQPVQVFDNIINQNLRSVITLCQAAIPHLKQTKGNIVNISSIAAFCAMTPMAYYCIAKAGLDQLNRILAIDLAQYGIRVNNVNPGTIRTNVMPATFWDTLENEYTKVNTPIPRIGQPIEMAHLISFLANNEESSYITGQCIVADGGLSIKIPTPPIIDFNPSK</sequence>
<dbReference type="PRINTS" id="PR00081">
    <property type="entry name" value="GDHRDH"/>
</dbReference>
<evidence type="ECO:0000313" key="3">
    <source>
        <dbReference type="WBParaSite" id="PSAMB.scaffold949size38250.g9842.t1"/>
    </source>
</evidence>
<dbReference type="InterPro" id="IPR036291">
    <property type="entry name" value="NAD(P)-bd_dom_sf"/>
</dbReference>
<dbReference type="PANTHER" id="PTHR44115">
    <property type="entry name" value="PROTEIN CBG09704"/>
    <property type="match status" value="1"/>
</dbReference>
<evidence type="ECO:0000256" key="1">
    <source>
        <dbReference type="ARBA" id="ARBA00023002"/>
    </source>
</evidence>